<dbReference type="AlphaFoldDB" id="A0A4V0YB61"/>
<name>A0A4V0YB61_9BIFI</name>
<evidence type="ECO:0000313" key="1">
    <source>
        <dbReference type="EMBL" id="QAY33132.1"/>
    </source>
</evidence>
<dbReference type="RefSeq" id="WP_129237639.1">
    <property type="nucleotide sequence ID" value="NZ_CP035464.1"/>
</dbReference>
<evidence type="ECO:0000313" key="2">
    <source>
        <dbReference type="Proteomes" id="UP000293589"/>
    </source>
</evidence>
<protein>
    <submittedName>
        <fullName evidence="1">Uncharacterized protein</fullName>
    </submittedName>
</protein>
<dbReference type="EMBL" id="CP035464">
    <property type="protein sequence ID" value="QAY33132.1"/>
    <property type="molecule type" value="Genomic_DNA"/>
</dbReference>
<proteinExistence type="predicted"/>
<accession>A0A4V0YB61</accession>
<organism evidence="1 2">
    <name type="scientific">Bifidobacterium pullorum subsp. gallinarum</name>
    <dbReference type="NCBI Taxonomy" id="78344"/>
    <lineage>
        <taxon>Bacteria</taxon>
        <taxon>Bacillati</taxon>
        <taxon>Actinomycetota</taxon>
        <taxon>Actinomycetes</taxon>
        <taxon>Bifidobacteriales</taxon>
        <taxon>Bifidobacteriaceae</taxon>
        <taxon>Bifidobacterium</taxon>
    </lineage>
</organism>
<dbReference type="Proteomes" id="UP000293589">
    <property type="component" value="Chromosome"/>
</dbReference>
<reference evidence="1 2" key="1">
    <citation type="submission" date="2019-01" db="EMBL/GenBank/DDBJ databases">
        <title>Complete genome sequence of Bifidobacterium gallinarum CACC 514.</title>
        <authorList>
            <person name="Jung M."/>
        </authorList>
    </citation>
    <scope>NUCLEOTIDE SEQUENCE [LARGE SCALE GENOMIC DNA]</scope>
    <source>
        <strain evidence="1 2">CACC 514</strain>
    </source>
</reference>
<sequence>MKEYKPSVTLLDHRVCDAFCAAYEVTDTTREERERLFREWLDWEKAQAWREGAVYGFAHSGEGWNGEYADGPDPDVEVIVDGFTNPYKTKEC</sequence>
<gene>
    <name evidence="1" type="ORF">ESN35_06735</name>
</gene>
<dbReference type="KEGG" id="bgx:ESN35_06735"/>